<evidence type="ECO:0000313" key="2">
    <source>
        <dbReference type="EMBL" id="MBH5321938.1"/>
    </source>
</evidence>
<dbReference type="Proteomes" id="UP000602442">
    <property type="component" value="Unassembled WGS sequence"/>
</dbReference>
<feature type="region of interest" description="Disordered" evidence="1">
    <location>
        <begin position="1"/>
        <end position="20"/>
    </location>
</feature>
<proteinExistence type="predicted"/>
<reference evidence="2 3" key="1">
    <citation type="submission" date="2020-11" db="EMBL/GenBank/DDBJ databases">
        <title>Erythrobacter sediminis sp. nov., a marine bacterium from a tidal flat of Garorim Bay.</title>
        <authorList>
            <person name="Kim D."/>
            <person name="Yoo Y."/>
            <person name="Kim J.-J."/>
        </authorList>
    </citation>
    <scope>NUCLEOTIDE SEQUENCE [LARGE SCALE GENOMIC DNA]</scope>
    <source>
        <strain evidence="2 3">JGD-13</strain>
    </source>
</reference>
<dbReference type="RefSeq" id="WP_197920575.1">
    <property type="nucleotide sequence ID" value="NZ_CAWPTA010000006.1"/>
</dbReference>
<keyword evidence="3" id="KW-1185">Reference proteome</keyword>
<organism evidence="2 3">
    <name type="scientific">Aurantiacibacter sediminis</name>
    <dbReference type="NCBI Taxonomy" id="2793064"/>
    <lineage>
        <taxon>Bacteria</taxon>
        <taxon>Pseudomonadati</taxon>
        <taxon>Pseudomonadota</taxon>
        <taxon>Alphaproteobacteria</taxon>
        <taxon>Sphingomonadales</taxon>
        <taxon>Erythrobacteraceae</taxon>
        <taxon>Aurantiacibacter</taxon>
    </lineage>
</organism>
<name>A0ABS0N1U7_9SPHN</name>
<sequence length="49" mass="5847">MNKTIQATFHEASSHGEQSRFLRKRGKLDLSHDRSGHRRFAWLYEDMLT</sequence>
<dbReference type="EMBL" id="JAEANY010000001">
    <property type="protein sequence ID" value="MBH5321938.1"/>
    <property type="molecule type" value="Genomic_DNA"/>
</dbReference>
<gene>
    <name evidence="2" type="ORF">I5L03_05005</name>
</gene>
<comment type="caution">
    <text evidence="2">The sequence shown here is derived from an EMBL/GenBank/DDBJ whole genome shotgun (WGS) entry which is preliminary data.</text>
</comment>
<evidence type="ECO:0000313" key="3">
    <source>
        <dbReference type="Proteomes" id="UP000602442"/>
    </source>
</evidence>
<evidence type="ECO:0000256" key="1">
    <source>
        <dbReference type="SAM" id="MobiDB-lite"/>
    </source>
</evidence>
<protein>
    <submittedName>
        <fullName evidence="2">Uncharacterized protein</fullName>
    </submittedName>
</protein>
<accession>A0ABS0N1U7</accession>